<gene>
    <name evidence="4" type="ORF">A9Q84_09735</name>
</gene>
<dbReference type="EMBL" id="MAAO01000006">
    <property type="protein sequence ID" value="OUR96616.1"/>
    <property type="molecule type" value="Genomic_DNA"/>
</dbReference>
<dbReference type="SUPFAM" id="SSF52172">
    <property type="entry name" value="CheY-like"/>
    <property type="match status" value="1"/>
</dbReference>
<dbReference type="Proteomes" id="UP000196531">
    <property type="component" value="Unassembled WGS sequence"/>
</dbReference>
<dbReference type="Pfam" id="PF00072">
    <property type="entry name" value="Response_reg"/>
    <property type="match status" value="1"/>
</dbReference>
<evidence type="ECO:0000256" key="2">
    <source>
        <dbReference type="PROSITE-ProRule" id="PRU00169"/>
    </source>
</evidence>
<sequence>MKNILVVDDEELLAECLKDEFEFLGHRVTTVNDPEMAPPLVVKEKFDIILLDIKMPKMNGIELFEKIRPLTNAKIVFLSAISDMMSHEPALEKADMILEKPFSLEDIKKIVDLSN</sequence>
<organism evidence="4 5">
    <name type="scientific">Halobacteriovorax marinus</name>
    <dbReference type="NCBI Taxonomy" id="97084"/>
    <lineage>
        <taxon>Bacteria</taxon>
        <taxon>Pseudomonadati</taxon>
        <taxon>Bdellovibrionota</taxon>
        <taxon>Bacteriovoracia</taxon>
        <taxon>Bacteriovoracales</taxon>
        <taxon>Halobacteriovoraceae</taxon>
        <taxon>Halobacteriovorax</taxon>
    </lineage>
</organism>
<comment type="caution">
    <text evidence="4">The sequence shown here is derived from an EMBL/GenBank/DDBJ whole genome shotgun (WGS) entry which is preliminary data.</text>
</comment>
<accession>A0A1Y5F6T5</accession>
<dbReference type="Gene3D" id="3.40.50.2300">
    <property type="match status" value="1"/>
</dbReference>
<feature type="domain" description="Response regulatory" evidence="3">
    <location>
        <begin position="3"/>
        <end position="115"/>
    </location>
</feature>
<evidence type="ECO:0000256" key="1">
    <source>
        <dbReference type="ARBA" id="ARBA00022553"/>
    </source>
</evidence>
<dbReference type="SMART" id="SM00448">
    <property type="entry name" value="REC"/>
    <property type="match status" value="1"/>
</dbReference>
<feature type="modified residue" description="4-aspartylphosphate" evidence="2">
    <location>
        <position position="52"/>
    </location>
</feature>
<evidence type="ECO:0000259" key="3">
    <source>
        <dbReference type="PROSITE" id="PS50110"/>
    </source>
</evidence>
<dbReference type="PROSITE" id="PS50110">
    <property type="entry name" value="RESPONSE_REGULATORY"/>
    <property type="match status" value="1"/>
</dbReference>
<protein>
    <recommendedName>
        <fullName evidence="3">Response regulatory domain-containing protein</fullName>
    </recommendedName>
</protein>
<dbReference type="AlphaFoldDB" id="A0A1Y5F6T5"/>
<dbReference type="PANTHER" id="PTHR44591">
    <property type="entry name" value="STRESS RESPONSE REGULATOR PROTEIN 1"/>
    <property type="match status" value="1"/>
</dbReference>
<name>A0A1Y5F6T5_9BACT</name>
<reference evidence="5" key="1">
    <citation type="journal article" date="2017" name="Proc. Natl. Acad. Sci. U.S.A.">
        <title>Simulation of Deepwater Horizon oil plume reveals substrate specialization within a complex community of hydrocarbon-degraders.</title>
        <authorList>
            <person name="Hu P."/>
            <person name="Dubinsky E.A."/>
            <person name="Probst A.J."/>
            <person name="Wang J."/>
            <person name="Sieber C.M.K."/>
            <person name="Tom L.M."/>
            <person name="Gardinali P."/>
            <person name="Banfield J.F."/>
            <person name="Atlas R.M."/>
            <person name="Andersen G.L."/>
        </authorList>
    </citation>
    <scope>NUCLEOTIDE SEQUENCE [LARGE SCALE GENOMIC DNA]</scope>
</reference>
<proteinExistence type="predicted"/>
<evidence type="ECO:0000313" key="4">
    <source>
        <dbReference type="EMBL" id="OUR96616.1"/>
    </source>
</evidence>
<dbReference type="InterPro" id="IPR050595">
    <property type="entry name" value="Bact_response_regulator"/>
</dbReference>
<keyword evidence="1 2" id="KW-0597">Phosphoprotein</keyword>
<dbReference type="InterPro" id="IPR001789">
    <property type="entry name" value="Sig_transdc_resp-reg_receiver"/>
</dbReference>
<evidence type="ECO:0000313" key="5">
    <source>
        <dbReference type="Proteomes" id="UP000196531"/>
    </source>
</evidence>
<dbReference type="PANTHER" id="PTHR44591:SF3">
    <property type="entry name" value="RESPONSE REGULATORY DOMAIN-CONTAINING PROTEIN"/>
    <property type="match status" value="1"/>
</dbReference>
<dbReference type="GO" id="GO:0000160">
    <property type="term" value="P:phosphorelay signal transduction system"/>
    <property type="evidence" value="ECO:0007669"/>
    <property type="project" value="InterPro"/>
</dbReference>
<dbReference type="InterPro" id="IPR011006">
    <property type="entry name" value="CheY-like_superfamily"/>
</dbReference>